<name>A0A8S5LU58_9CAUD</name>
<protein>
    <submittedName>
        <fullName evidence="1">Uncharacterized protein</fullName>
    </submittedName>
</protein>
<evidence type="ECO:0000313" key="1">
    <source>
        <dbReference type="EMBL" id="DAD73573.1"/>
    </source>
</evidence>
<proteinExistence type="predicted"/>
<accession>A0A8S5LU58</accession>
<sequence length="33" mass="3863">MQPHAAHSQLEHLNDNTSIKPYVLRIFLNKTFV</sequence>
<organism evidence="1">
    <name type="scientific">Myoviridae sp. ctwmI4</name>
    <dbReference type="NCBI Taxonomy" id="2826710"/>
    <lineage>
        <taxon>Viruses</taxon>
        <taxon>Duplodnaviria</taxon>
        <taxon>Heunggongvirae</taxon>
        <taxon>Uroviricota</taxon>
        <taxon>Caudoviricetes</taxon>
    </lineage>
</organism>
<reference evidence="1" key="1">
    <citation type="journal article" date="2021" name="Proc. Natl. Acad. Sci. U.S.A.">
        <title>A Catalog of Tens of Thousands of Viruses from Human Metagenomes Reveals Hidden Associations with Chronic Diseases.</title>
        <authorList>
            <person name="Tisza M.J."/>
            <person name="Buck C.B."/>
        </authorList>
    </citation>
    <scope>NUCLEOTIDE SEQUENCE</scope>
    <source>
        <strain evidence="1">CtwmI4</strain>
    </source>
</reference>
<dbReference type="EMBL" id="BK014739">
    <property type="protein sequence ID" value="DAD73573.1"/>
    <property type="molecule type" value="Genomic_DNA"/>
</dbReference>